<keyword evidence="1" id="KW-0472">Membrane</keyword>
<sequence>MYIKIHRKWLNLIFILCLLDIVLCISNGMIDDNIPANSMNLEKKSQNTSEYKLSTFEPDLNETLDDDNYNYEIESMLEESSEEQLSEGQILEACISLRESFEKECHDITLEMPLVYLVSECQNFSPNISKVKEISNKIVSVQTDLDITDMHECNTMVVSTALFLFSDNIKRESDTKTNAMFIYGDPIYEDEDNASLSLESLDIHASPEVEK</sequence>
<dbReference type="GeneID" id="92367128"/>
<keyword evidence="1" id="KW-1133">Transmembrane helix</keyword>
<dbReference type="AlphaFoldDB" id="A0A1J4MQI3"/>
<reference evidence="2 3" key="1">
    <citation type="submission" date="2016-10" db="EMBL/GenBank/DDBJ databases">
        <title>Reductive evolution of mitochondrial metabolism and differential evolution of invasion-related proteins in Cryptosporidium.</title>
        <authorList>
            <person name="Liu S."/>
            <person name="Roellig D.M."/>
            <person name="Guo Y."/>
            <person name="Li N."/>
            <person name="Frace M.A."/>
            <person name="Tang K."/>
            <person name="Zhang L."/>
            <person name="Feng Y."/>
            <person name="Xiao L."/>
        </authorList>
    </citation>
    <scope>NUCLEOTIDE SEQUENCE [LARGE SCALE GENOMIC DNA]</scope>
    <source>
        <strain evidence="2">30847</strain>
    </source>
</reference>
<evidence type="ECO:0000313" key="3">
    <source>
        <dbReference type="Proteomes" id="UP000186804"/>
    </source>
</evidence>
<evidence type="ECO:0000313" key="2">
    <source>
        <dbReference type="EMBL" id="OII75699.1"/>
    </source>
</evidence>
<organism evidence="2 3">
    <name type="scientific">Cryptosporidium andersoni</name>
    <dbReference type="NCBI Taxonomy" id="117008"/>
    <lineage>
        <taxon>Eukaryota</taxon>
        <taxon>Sar</taxon>
        <taxon>Alveolata</taxon>
        <taxon>Apicomplexa</taxon>
        <taxon>Conoidasida</taxon>
        <taxon>Coccidia</taxon>
        <taxon>Eucoccidiorida</taxon>
        <taxon>Eimeriorina</taxon>
        <taxon>Cryptosporidiidae</taxon>
        <taxon>Cryptosporidium</taxon>
    </lineage>
</organism>
<dbReference type="RefSeq" id="XP_067067545.1">
    <property type="nucleotide sequence ID" value="XM_067213171.1"/>
</dbReference>
<proteinExistence type="predicted"/>
<dbReference type="EMBL" id="LRBS01000085">
    <property type="protein sequence ID" value="OII75699.1"/>
    <property type="molecule type" value="Genomic_DNA"/>
</dbReference>
<dbReference type="VEuPathDB" id="CryptoDB:cand_029440"/>
<feature type="transmembrane region" description="Helical" evidence="1">
    <location>
        <begin position="12"/>
        <end position="30"/>
    </location>
</feature>
<name>A0A1J4MQI3_9CRYT</name>
<comment type="caution">
    <text evidence="2">The sequence shown here is derived from an EMBL/GenBank/DDBJ whole genome shotgun (WGS) entry which is preliminary data.</text>
</comment>
<dbReference type="OrthoDB" id="342850at2759"/>
<keyword evidence="1" id="KW-0812">Transmembrane</keyword>
<dbReference type="Proteomes" id="UP000186804">
    <property type="component" value="Unassembled WGS sequence"/>
</dbReference>
<keyword evidence="3" id="KW-1185">Reference proteome</keyword>
<accession>A0A1J4MQI3</accession>
<evidence type="ECO:0000256" key="1">
    <source>
        <dbReference type="SAM" id="Phobius"/>
    </source>
</evidence>
<gene>
    <name evidence="2" type="ORF">cand_029440</name>
</gene>
<protein>
    <submittedName>
        <fullName evidence="2">Uncharacterized protein</fullName>
    </submittedName>
</protein>